<sequence>MTTATCRCGATTHSHMCMLRSNGKTEEIARITTAPKFYCFTCGAEANCAENLCEPAPIEA</sequence>
<accession>A0A7J4ZQ33</accession>
<keyword evidence="2" id="KW-1185">Reference proteome</keyword>
<comment type="caution">
    <text evidence="1">The sequence shown here is derived from an EMBL/GenBank/DDBJ whole genome shotgun (WGS) entry which is preliminary data.</text>
</comment>
<reference evidence="1 2" key="1">
    <citation type="submission" date="2019-09" db="EMBL/GenBank/DDBJ databases">
        <title>Geobacter sp. Red96, a novel strain isolated from paddy soil.</title>
        <authorList>
            <person name="Xu Z."/>
            <person name="Masuda Y."/>
            <person name="Itoh H."/>
            <person name="Senoo K."/>
        </authorList>
    </citation>
    <scope>NUCLEOTIDE SEQUENCE [LARGE SCALE GENOMIC DNA]</scope>
    <source>
        <strain evidence="1 2">Red96</strain>
    </source>
</reference>
<name>A0A7J4ZQ33_9BACT</name>
<organism evidence="1 2">
    <name type="scientific">Oryzomonas japonica</name>
    <dbReference type="NCBI Taxonomy" id="2603858"/>
    <lineage>
        <taxon>Bacteria</taxon>
        <taxon>Pseudomonadati</taxon>
        <taxon>Thermodesulfobacteriota</taxon>
        <taxon>Desulfuromonadia</taxon>
        <taxon>Geobacterales</taxon>
        <taxon>Geobacteraceae</taxon>
        <taxon>Oryzomonas</taxon>
    </lineage>
</organism>
<dbReference type="RefSeq" id="WP_151128881.1">
    <property type="nucleotide sequence ID" value="NZ_VZQZ01000007.1"/>
</dbReference>
<gene>
    <name evidence="1" type="ORF">F6V25_12480</name>
</gene>
<dbReference type="AlphaFoldDB" id="A0A7J4ZQ33"/>
<dbReference type="Proteomes" id="UP000420562">
    <property type="component" value="Unassembled WGS sequence"/>
</dbReference>
<proteinExistence type="predicted"/>
<evidence type="ECO:0000313" key="1">
    <source>
        <dbReference type="EMBL" id="KAB0664869.1"/>
    </source>
</evidence>
<dbReference type="EMBL" id="VZQZ01000007">
    <property type="protein sequence ID" value="KAB0664869.1"/>
    <property type="molecule type" value="Genomic_DNA"/>
</dbReference>
<evidence type="ECO:0000313" key="2">
    <source>
        <dbReference type="Proteomes" id="UP000420562"/>
    </source>
</evidence>
<protein>
    <submittedName>
        <fullName evidence="1">Uncharacterized protein</fullName>
    </submittedName>
</protein>